<organism evidence="2 3">
    <name type="scientific">Vibrio plantisponsor</name>
    <dbReference type="NCBI Taxonomy" id="664643"/>
    <lineage>
        <taxon>Bacteria</taxon>
        <taxon>Pseudomonadati</taxon>
        <taxon>Pseudomonadota</taxon>
        <taxon>Gammaproteobacteria</taxon>
        <taxon>Vibrionales</taxon>
        <taxon>Vibrionaceae</taxon>
        <taxon>Vibrio</taxon>
    </lineage>
</organism>
<keyword evidence="3" id="KW-1185">Reference proteome</keyword>
<dbReference type="Gene3D" id="1.10.10.10">
    <property type="entry name" value="Winged helix-like DNA-binding domain superfamily/Winged helix DNA-binding domain"/>
    <property type="match status" value="1"/>
</dbReference>
<protein>
    <submittedName>
        <fullName evidence="2">PadR family transcriptional regulator</fullName>
    </submittedName>
</protein>
<accession>A0ABU4IGD8</accession>
<dbReference type="Proteomes" id="UP001272325">
    <property type="component" value="Unassembled WGS sequence"/>
</dbReference>
<reference evidence="2 3" key="1">
    <citation type="submission" date="2023-11" db="EMBL/GenBank/DDBJ databases">
        <title>Plant-associative lifestyle of Vibrio porteresiae and its evolutionary dynamics.</title>
        <authorList>
            <person name="Rameshkumar N."/>
            <person name="Kirti K."/>
        </authorList>
    </citation>
    <scope>NUCLEOTIDE SEQUENCE [LARGE SCALE GENOMIC DNA]</scope>
    <source>
        <strain evidence="2 3">MSSRF60</strain>
    </source>
</reference>
<dbReference type="PANTHER" id="PTHR43252">
    <property type="entry name" value="TRANSCRIPTIONAL REGULATOR YQJI"/>
    <property type="match status" value="1"/>
</dbReference>
<evidence type="ECO:0000313" key="2">
    <source>
        <dbReference type="EMBL" id="MDW6017615.1"/>
    </source>
</evidence>
<feature type="domain" description="Transcription regulator PadR N-terminal" evidence="1">
    <location>
        <begin position="13"/>
        <end position="80"/>
    </location>
</feature>
<dbReference type="InterPro" id="IPR036390">
    <property type="entry name" value="WH_DNA-bd_sf"/>
</dbReference>
<proteinExistence type="predicted"/>
<name>A0ABU4IGD8_9VIBR</name>
<dbReference type="RefSeq" id="WP_171137774.1">
    <property type="nucleotide sequence ID" value="NZ_AP024893.1"/>
</dbReference>
<comment type="caution">
    <text evidence="2">The sequence shown here is derived from an EMBL/GenBank/DDBJ whole genome shotgun (WGS) entry which is preliminary data.</text>
</comment>
<dbReference type="PANTHER" id="PTHR43252:SF4">
    <property type="entry name" value="TRANSCRIPTIONAL REGULATORY PROTEIN"/>
    <property type="match status" value="1"/>
</dbReference>
<evidence type="ECO:0000259" key="1">
    <source>
        <dbReference type="Pfam" id="PF03551"/>
    </source>
</evidence>
<sequence length="168" mass="18994">MYLSNLQLVMMAEISQEPSTGYDLSKSLLDKGWKASHQQIYRDLAKLNEQSLVSLSEVPQSGKPDKKLYLLNDAGKSMLAKALDIEPSVPRIQDEALVHLFLANGYYFEQLELQLRNAIACAEEQQHGNDTLLKLVITREIERLTADHRWVIRVLEEIAPGVFNTQAA</sequence>
<evidence type="ECO:0000313" key="3">
    <source>
        <dbReference type="Proteomes" id="UP001272325"/>
    </source>
</evidence>
<dbReference type="Pfam" id="PF03551">
    <property type="entry name" value="PadR"/>
    <property type="match status" value="1"/>
</dbReference>
<dbReference type="InterPro" id="IPR036388">
    <property type="entry name" value="WH-like_DNA-bd_sf"/>
</dbReference>
<dbReference type="SUPFAM" id="SSF46785">
    <property type="entry name" value="Winged helix' DNA-binding domain"/>
    <property type="match status" value="1"/>
</dbReference>
<dbReference type="InterPro" id="IPR005149">
    <property type="entry name" value="Tscrpt_reg_PadR_N"/>
</dbReference>
<dbReference type="EMBL" id="JAWRCN010000001">
    <property type="protein sequence ID" value="MDW6017615.1"/>
    <property type="molecule type" value="Genomic_DNA"/>
</dbReference>
<gene>
    <name evidence="2" type="ORF">SBW85_07470</name>
</gene>